<reference evidence="5 6" key="1">
    <citation type="submission" date="2019-03" db="EMBL/GenBank/DDBJ databases">
        <title>The complete genome sequence of Swingsia_sp. F3b2 LMG30590(T).</title>
        <authorList>
            <person name="Chua K.-O."/>
            <person name="Chan K.-G."/>
            <person name="See-Too W.-S."/>
        </authorList>
    </citation>
    <scope>NUCLEOTIDE SEQUENCE [LARGE SCALE GENOMIC DNA]</scope>
    <source>
        <strain evidence="5 6">F3b2</strain>
    </source>
</reference>
<dbReference type="Gene3D" id="3.90.550.10">
    <property type="entry name" value="Spore Coat Polysaccharide Biosynthesis Protein SpsA, Chain A"/>
    <property type="match status" value="1"/>
</dbReference>
<dbReference type="GO" id="GO:0004582">
    <property type="term" value="F:dolichyl-phosphate beta-D-mannosyltransferase activity"/>
    <property type="evidence" value="ECO:0007669"/>
    <property type="project" value="InterPro"/>
</dbReference>
<dbReference type="KEGG" id="swf:E3E12_04090"/>
<dbReference type="InterPro" id="IPR029044">
    <property type="entry name" value="Nucleotide-diphossugar_trans"/>
</dbReference>
<keyword evidence="6" id="KW-1185">Reference proteome</keyword>
<dbReference type="SUPFAM" id="SSF53448">
    <property type="entry name" value="Nucleotide-diphospho-sugar transferases"/>
    <property type="match status" value="1"/>
</dbReference>
<feature type="domain" description="Glycosyltransferase 2-like" evidence="4">
    <location>
        <begin position="5"/>
        <end position="173"/>
    </location>
</feature>
<dbReference type="EMBL" id="CP038231">
    <property type="protein sequence ID" value="QDH14365.1"/>
    <property type="molecule type" value="Genomic_DNA"/>
</dbReference>
<organism evidence="5 6">
    <name type="scientific">Formicincola oecophyllae</name>
    <dbReference type="NCBI Taxonomy" id="2558361"/>
    <lineage>
        <taxon>Bacteria</taxon>
        <taxon>Pseudomonadati</taxon>
        <taxon>Pseudomonadota</taxon>
        <taxon>Alphaproteobacteria</taxon>
        <taxon>Acetobacterales</taxon>
        <taxon>Acetobacteraceae</taxon>
        <taxon>Formicincola</taxon>
    </lineage>
</organism>
<evidence type="ECO:0000313" key="6">
    <source>
        <dbReference type="Proteomes" id="UP000318709"/>
    </source>
</evidence>
<dbReference type="OrthoDB" id="9811222at2"/>
<dbReference type="InterPro" id="IPR039528">
    <property type="entry name" value="DPM1-like"/>
</dbReference>
<comment type="similarity">
    <text evidence="1">Belongs to the glycosyltransferase 2 family.</text>
</comment>
<keyword evidence="3" id="KW-0808">Transferase</keyword>
<dbReference type="AlphaFoldDB" id="A0A4Y6UEB5"/>
<evidence type="ECO:0000259" key="4">
    <source>
        <dbReference type="Pfam" id="PF00535"/>
    </source>
</evidence>
<sequence>MPRLSLVVPVYNEAANVPALVQGVEAAFNKAGQGQAWEMIIVDDNSPDGTAEVARAIAATNRQLRVIKRIGRRGLSSAVMEGFLSSSAPYVAVMDGDGQHDEALLPTMLERLENGADAVVASRYVKGGSAAGLSNGLRQALSALGTKMTVIVLNVKTSDPMSGFFAIRRPLAEQAATALRGRGFKVLVDILARVPRSTQLVEVPLVFRNRLHGESKLGPRVFLEALVQLSLLLFKRLQQKKQ</sequence>
<evidence type="ECO:0000256" key="2">
    <source>
        <dbReference type="ARBA" id="ARBA00022676"/>
    </source>
</evidence>
<proteinExistence type="inferred from homology"/>
<dbReference type="GO" id="GO:0016020">
    <property type="term" value="C:membrane"/>
    <property type="evidence" value="ECO:0007669"/>
    <property type="project" value="GOC"/>
</dbReference>
<evidence type="ECO:0000313" key="5">
    <source>
        <dbReference type="EMBL" id="QDH14365.1"/>
    </source>
</evidence>
<accession>A0A4Y6UEB5</accession>
<name>A0A4Y6UEB5_9PROT</name>
<gene>
    <name evidence="5" type="ORF">E3E12_04090</name>
</gene>
<dbReference type="InterPro" id="IPR001173">
    <property type="entry name" value="Glyco_trans_2-like"/>
</dbReference>
<protein>
    <submittedName>
        <fullName evidence="5">Polyprenol monophosphomannose synthase</fullName>
    </submittedName>
</protein>
<keyword evidence="2" id="KW-0328">Glycosyltransferase</keyword>
<dbReference type="PANTHER" id="PTHR43398">
    <property type="entry name" value="DOLICHOL-PHOSPHATE MANNOSYLTRANSFERASE SUBUNIT 1"/>
    <property type="match status" value="1"/>
</dbReference>
<evidence type="ECO:0000256" key="1">
    <source>
        <dbReference type="ARBA" id="ARBA00006739"/>
    </source>
</evidence>
<dbReference type="Pfam" id="PF00535">
    <property type="entry name" value="Glycos_transf_2"/>
    <property type="match status" value="1"/>
</dbReference>
<dbReference type="PANTHER" id="PTHR43398:SF1">
    <property type="entry name" value="DOLICHOL-PHOSPHATE MANNOSYLTRANSFERASE SUBUNIT 1"/>
    <property type="match status" value="1"/>
</dbReference>
<dbReference type="CDD" id="cd06442">
    <property type="entry name" value="DPM1_like"/>
    <property type="match status" value="1"/>
</dbReference>
<dbReference type="Proteomes" id="UP000318709">
    <property type="component" value="Chromosome"/>
</dbReference>
<evidence type="ECO:0000256" key="3">
    <source>
        <dbReference type="ARBA" id="ARBA00022679"/>
    </source>
</evidence>
<dbReference type="GO" id="GO:0009247">
    <property type="term" value="P:glycolipid biosynthetic process"/>
    <property type="evidence" value="ECO:0007669"/>
    <property type="project" value="TreeGrafter"/>
</dbReference>